<feature type="region of interest" description="Disordered" evidence="1">
    <location>
        <begin position="1"/>
        <end position="35"/>
    </location>
</feature>
<dbReference type="AlphaFoldDB" id="A0A1G9YIV8"/>
<dbReference type="EMBL" id="LT629701">
    <property type="protein sequence ID" value="SDN08832.1"/>
    <property type="molecule type" value="Genomic_DNA"/>
</dbReference>
<dbReference type="Proteomes" id="UP000183376">
    <property type="component" value="Chromosome I"/>
</dbReference>
<evidence type="ECO:0000313" key="2">
    <source>
        <dbReference type="EMBL" id="SDN08832.1"/>
    </source>
</evidence>
<organism evidence="2 3">
    <name type="scientific">Allokutzneria albata</name>
    <name type="common">Kibdelosporangium albatum</name>
    <dbReference type="NCBI Taxonomy" id="211114"/>
    <lineage>
        <taxon>Bacteria</taxon>
        <taxon>Bacillati</taxon>
        <taxon>Actinomycetota</taxon>
        <taxon>Actinomycetes</taxon>
        <taxon>Pseudonocardiales</taxon>
        <taxon>Pseudonocardiaceae</taxon>
        <taxon>Allokutzneria</taxon>
    </lineage>
</organism>
<accession>A0A1G9YIV8</accession>
<dbReference type="STRING" id="211114.SAMN04489726_4846"/>
<protein>
    <submittedName>
        <fullName evidence="2">Uncharacterized protein</fullName>
    </submittedName>
</protein>
<gene>
    <name evidence="2" type="ORF">SAMN04489726_4846</name>
</gene>
<evidence type="ECO:0000256" key="1">
    <source>
        <dbReference type="SAM" id="MobiDB-lite"/>
    </source>
</evidence>
<evidence type="ECO:0000313" key="3">
    <source>
        <dbReference type="Proteomes" id="UP000183376"/>
    </source>
</evidence>
<reference evidence="2 3" key="1">
    <citation type="submission" date="2016-10" db="EMBL/GenBank/DDBJ databases">
        <authorList>
            <person name="de Groot N.N."/>
        </authorList>
    </citation>
    <scope>NUCLEOTIDE SEQUENCE [LARGE SCALE GENOMIC DNA]</scope>
    <source>
        <strain evidence="2 3">DSM 44149</strain>
    </source>
</reference>
<sequence>MSASFGRTGTPGDRGDAIAFGGMSESQEPEEHPELTHERPWFVLVETPHEHGYTTKVLAGGFDTAEQARAEARKQAFEFKSSARAASKRNVFLVGEDTYVVLYRKAMLSYEFKLRVVRLIADPEDEH</sequence>
<proteinExistence type="predicted"/>
<keyword evidence="3" id="KW-1185">Reference proteome</keyword>
<name>A0A1G9YIV8_ALLAB</name>